<feature type="domain" description="NAC" evidence="5">
    <location>
        <begin position="63"/>
        <end position="221"/>
    </location>
</feature>
<keyword evidence="2" id="KW-0238">DNA-binding</keyword>
<dbReference type="PANTHER" id="PTHR31079:SF9">
    <property type="entry name" value="SUPPRESSOR OF GAMMA RESPONSE 1"/>
    <property type="match status" value="1"/>
</dbReference>
<gene>
    <name evidence="6" type="ORF">ZOSMA_133G00680</name>
</gene>
<protein>
    <recommendedName>
        <fullName evidence="5">NAC domain-containing protein</fullName>
    </recommendedName>
</protein>
<evidence type="ECO:0000256" key="3">
    <source>
        <dbReference type="ARBA" id="ARBA00023163"/>
    </source>
</evidence>
<evidence type="ECO:0000256" key="1">
    <source>
        <dbReference type="ARBA" id="ARBA00023015"/>
    </source>
</evidence>
<dbReference type="PANTHER" id="PTHR31079">
    <property type="entry name" value="NAC DOMAIN-CONTAINING PROTEIN 73"/>
    <property type="match status" value="1"/>
</dbReference>
<keyword evidence="1" id="KW-0805">Transcription regulation</keyword>
<dbReference type="InterPro" id="IPR044799">
    <property type="entry name" value="SOG1-like"/>
</dbReference>
<dbReference type="GO" id="GO:0005634">
    <property type="term" value="C:nucleus"/>
    <property type="evidence" value="ECO:0000318"/>
    <property type="project" value="GO_Central"/>
</dbReference>
<dbReference type="EMBL" id="LFYR01000391">
    <property type="protein sequence ID" value="KMZ74219.1"/>
    <property type="molecule type" value="Genomic_DNA"/>
</dbReference>
<organism evidence="6 7">
    <name type="scientific">Zostera marina</name>
    <name type="common">Eelgrass</name>
    <dbReference type="NCBI Taxonomy" id="29655"/>
    <lineage>
        <taxon>Eukaryota</taxon>
        <taxon>Viridiplantae</taxon>
        <taxon>Streptophyta</taxon>
        <taxon>Embryophyta</taxon>
        <taxon>Tracheophyta</taxon>
        <taxon>Spermatophyta</taxon>
        <taxon>Magnoliopsida</taxon>
        <taxon>Liliopsida</taxon>
        <taxon>Zosteraceae</taxon>
        <taxon>Zostera</taxon>
    </lineage>
</organism>
<evidence type="ECO:0000259" key="5">
    <source>
        <dbReference type="PROSITE" id="PS51005"/>
    </source>
</evidence>
<dbReference type="Proteomes" id="UP000036987">
    <property type="component" value="Unassembled WGS sequence"/>
</dbReference>
<dbReference type="InterPro" id="IPR003441">
    <property type="entry name" value="NAC-dom"/>
</dbReference>
<dbReference type="GO" id="GO:0006355">
    <property type="term" value="P:regulation of DNA-templated transcription"/>
    <property type="evidence" value="ECO:0000318"/>
    <property type="project" value="GO_Central"/>
</dbReference>
<name>A0A0K9PZ82_ZOSMR</name>
<dbReference type="GO" id="GO:0003700">
    <property type="term" value="F:DNA-binding transcription factor activity"/>
    <property type="evidence" value="ECO:0007669"/>
    <property type="project" value="InterPro"/>
</dbReference>
<keyword evidence="7" id="KW-1185">Reference proteome</keyword>
<proteinExistence type="predicted"/>
<evidence type="ECO:0000313" key="7">
    <source>
        <dbReference type="Proteomes" id="UP000036987"/>
    </source>
</evidence>
<dbReference type="SUPFAM" id="SSF101941">
    <property type="entry name" value="NAC domain"/>
    <property type="match status" value="1"/>
</dbReference>
<dbReference type="PROSITE" id="PS51005">
    <property type="entry name" value="NAC"/>
    <property type="match status" value="1"/>
</dbReference>
<comment type="caution">
    <text evidence="6">The sequence shown here is derived from an EMBL/GenBank/DDBJ whole genome shotgun (WGS) entry which is preliminary data.</text>
</comment>
<dbReference type="AlphaFoldDB" id="A0A0K9PZ82"/>
<keyword evidence="4" id="KW-0539">Nucleus</keyword>
<dbReference type="Pfam" id="PF02365">
    <property type="entry name" value="NAM"/>
    <property type="match status" value="1"/>
</dbReference>
<accession>A0A0K9PZ82</accession>
<evidence type="ECO:0000256" key="4">
    <source>
        <dbReference type="ARBA" id="ARBA00023242"/>
    </source>
</evidence>
<evidence type="ECO:0000256" key="2">
    <source>
        <dbReference type="ARBA" id="ARBA00023125"/>
    </source>
</evidence>
<dbReference type="FunFam" id="2.170.150.80:FF:000009">
    <property type="entry name" value="NAC domain-containing protein 8"/>
    <property type="match status" value="1"/>
</dbReference>
<dbReference type="STRING" id="29655.A0A0K9PZ82"/>
<dbReference type="Gene3D" id="2.170.150.80">
    <property type="entry name" value="NAC domain"/>
    <property type="match status" value="1"/>
</dbReference>
<sequence>MGGQTWLIDGSIIATKIKNASGTEPESCDLSRENRLQSNPTRDCPRCSYIIDNNNVSQKWPGLPKGVRFDPTDSELLLHLLAKSGKCGANPHPFINEFITTIEECDGICYTHPQRLPGVKQDGSASHFFHRTLRAYNTGTRKRRKIHNGDHLGDVRWHKTGKTKPVIVDGTQLGCKKIMVLYLIVTKGGKAEKTNWVMHQYHLGTEEDETNEYVVSKVFCQQPPQSRQNDINKLDPVTANRLKLEKLNCPATEKRHQRLDSKYTADVASSDRELKTLGAETVYDVENFDVCTDNVTLDDIHADNIHLGNLSIVDDGKNRHVDENNHSQVAESIDDVENYDVCTDNVSLDDIHADNIHLGNSSIVNDGENRHIDENNLFQVAETIKDVKNYDVCTDDVALDDIHAVDIDENRHVGDNADGCEDNSHSQEFSPFDSKNIWDTEELAVAGEDLFNSQPFLAYYARLGGAEHLRSDLEECKRLNSIDKLSSECRLKGDQEECKRLICIDDQEDIVLDAPHSDLICIGDNKPPSDCQKIDSDLEEFKRLICIDNQDFAPSDKEMRLSQLVFSSDDSVLGW</sequence>
<dbReference type="InterPro" id="IPR036093">
    <property type="entry name" value="NAC_dom_sf"/>
</dbReference>
<dbReference type="OrthoDB" id="1882130at2759"/>
<reference evidence="7" key="1">
    <citation type="journal article" date="2016" name="Nature">
        <title>The genome of the seagrass Zostera marina reveals angiosperm adaptation to the sea.</title>
        <authorList>
            <person name="Olsen J.L."/>
            <person name="Rouze P."/>
            <person name="Verhelst B."/>
            <person name="Lin Y.-C."/>
            <person name="Bayer T."/>
            <person name="Collen J."/>
            <person name="Dattolo E."/>
            <person name="De Paoli E."/>
            <person name="Dittami S."/>
            <person name="Maumus F."/>
            <person name="Michel G."/>
            <person name="Kersting A."/>
            <person name="Lauritano C."/>
            <person name="Lohaus R."/>
            <person name="Toepel M."/>
            <person name="Tonon T."/>
            <person name="Vanneste K."/>
            <person name="Amirebrahimi M."/>
            <person name="Brakel J."/>
            <person name="Bostroem C."/>
            <person name="Chovatia M."/>
            <person name="Grimwood J."/>
            <person name="Jenkins J.W."/>
            <person name="Jueterbock A."/>
            <person name="Mraz A."/>
            <person name="Stam W.T."/>
            <person name="Tice H."/>
            <person name="Bornberg-Bauer E."/>
            <person name="Green P.J."/>
            <person name="Pearson G.A."/>
            <person name="Procaccini G."/>
            <person name="Duarte C.M."/>
            <person name="Schmutz J."/>
            <person name="Reusch T.B.H."/>
            <person name="Van de Peer Y."/>
        </authorList>
    </citation>
    <scope>NUCLEOTIDE SEQUENCE [LARGE SCALE GENOMIC DNA]</scope>
    <source>
        <strain evidence="7">cv. Finnish</strain>
    </source>
</reference>
<dbReference type="GO" id="GO:0000976">
    <property type="term" value="F:transcription cis-regulatory region binding"/>
    <property type="evidence" value="ECO:0000318"/>
    <property type="project" value="GO_Central"/>
</dbReference>
<keyword evidence="3" id="KW-0804">Transcription</keyword>
<evidence type="ECO:0000313" key="6">
    <source>
        <dbReference type="EMBL" id="KMZ74219.1"/>
    </source>
</evidence>